<feature type="signal peptide" evidence="4">
    <location>
        <begin position="1"/>
        <end position="20"/>
    </location>
</feature>
<dbReference type="Gene3D" id="2.60.120.260">
    <property type="entry name" value="Galactose-binding domain-like"/>
    <property type="match status" value="1"/>
</dbReference>
<dbReference type="Pfam" id="PF00703">
    <property type="entry name" value="Glyco_hydro_2"/>
    <property type="match status" value="1"/>
</dbReference>
<feature type="domain" description="Glycosyl hydrolases family 2 sugar binding" evidence="7">
    <location>
        <begin position="74"/>
        <end position="178"/>
    </location>
</feature>
<keyword evidence="11" id="KW-1185">Reference proteome</keyword>
<dbReference type="InterPro" id="IPR036156">
    <property type="entry name" value="Beta-gal/glucu_dom_sf"/>
</dbReference>
<dbReference type="Pfam" id="PF16355">
    <property type="entry name" value="DUF4982"/>
    <property type="match status" value="1"/>
</dbReference>
<evidence type="ECO:0000256" key="3">
    <source>
        <dbReference type="ARBA" id="ARBA00023295"/>
    </source>
</evidence>
<evidence type="ECO:0000313" key="10">
    <source>
        <dbReference type="EMBL" id="BDD00581.1"/>
    </source>
</evidence>
<dbReference type="PANTHER" id="PTHR42732:SF1">
    <property type="entry name" value="BETA-MANNOSIDASE"/>
    <property type="match status" value="1"/>
</dbReference>
<evidence type="ECO:0000259" key="5">
    <source>
        <dbReference type="Pfam" id="PF00703"/>
    </source>
</evidence>
<keyword evidence="2" id="KW-0378">Hydrolase</keyword>
<dbReference type="Proteomes" id="UP001354989">
    <property type="component" value="Plasmid pPP1"/>
</dbReference>
<evidence type="ECO:0000313" key="11">
    <source>
        <dbReference type="Proteomes" id="UP001354989"/>
    </source>
</evidence>
<evidence type="ECO:0000259" key="8">
    <source>
        <dbReference type="Pfam" id="PF16355"/>
    </source>
</evidence>
<feature type="domain" description="DUF4982" evidence="8">
    <location>
        <begin position="614"/>
        <end position="675"/>
    </location>
</feature>
<dbReference type="InterPro" id="IPR006101">
    <property type="entry name" value="Glyco_hydro_2"/>
</dbReference>
<protein>
    <submittedName>
        <fullName evidence="10">Beta-galactosidase</fullName>
    </submittedName>
</protein>
<gene>
    <name evidence="10" type="ORF">PEPS_28610</name>
</gene>
<evidence type="ECO:0000256" key="4">
    <source>
        <dbReference type="SAM" id="SignalP"/>
    </source>
</evidence>
<proteinExistence type="inferred from homology"/>
<dbReference type="Gene3D" id="2.60.40.10">
    <property type="entry name" value="Immunoglobulins"/>
    <property type="match status" value="3"/>
</dbReference>
<feature type="domain" description="Glycoside hydrolase family 2" evidence="9">
    <location>
        <begin position="691"/>
        <end position="779"/>
    </location>
</feature>
<dbReference type="InterPro" id="IPR006104">
    <property type="entry name" value="Glyco_hydro_2_N"/>
</dbReference>
<dbReference type="InterPro" id="IPR013783">
    <property type="entry name" value="Ig-like_fold"/>
</dbReference>
<geneLocation type="plasmid" evidence="10 11">
    <name>pPP1</name>
</geneLocation>
<dbReference type="PANTHER" id="PTHR42732">
    <property type="entry name" value="BETA-GALACTOSIDASE"/>
    <property type="match status" value="1"/>
</dbReference>
<sequence>MRGIFYVLLMALCACTTARTSEGFQPDILFNDGWQFQRLPDGESALSAINEQAWEQVSLPHTAKQEPMVITGKQWQGNAVYHKTFHLPKVSTKEIINLHFEGAMQTADVYLNGQHLAQHKGGYLPFDVVLNPALKYGAANELMVMVNNEDDASIAPGKPIADLDFNIFSGIYRNVWLQIKKPVHITSPLHSGVAKGGLFVTFPEVTAQQATVSTQVELENSANESAEVSLETVLSHEGKVVSRNSKKLQIKAGDKPTSVLKMQVEKPMLWSPDAPNLYQLTVLVRNAKGQVLDRQETKVGIRTFEINKDGVLLNGKLVRLRGTNRHQSYPYIGYAISDNANYRDAYKIKAAGFNFVRLSHYPQTTSFLKACDELGLIVMDCIPGWQFFGDAEFEKNTINDVRQMVRRDRNHPSVMIWEASLNESGMTEAFMKKAHQAVHQEFPGDHVYTSGWLEGIYDIYCPARQHAKAPDYWKKYDGSSPILIAEYGDWEYYAQNAGFNQKAYSDLTAEERTSRQLRSDGQTRLQQQAMNFQEAHNDNLYGRAVGDANWLMFDYNRGYAPDLESSGIMDICRLPKLAFYFYQSQHNILKNRDQQLYGPMIKIGTYLTDPTERQIKIYSNCEVVELFEGSHSLGKQYPTKNAVANQLEHAPFIFTVSQYPSTLRAVGMVDGKVVCEDVVNRPTVASKLKLEVDQQGKALEAGVNDVVFVHAYLTDARGTTNVHSSKTIQFKVSGDAQIIGDNPVKAEAGIASVLLRAGSKGGIIKITAECKGLAPTTIEVTPK</sequence>
<dbReference type="InterPro" id="IPR006102">
    <property type="entry name" value="Ig-like_GH2"/>
</dbReference>
<dbReference type="Pfam" id="PF02836">
    <property type="entry name" value="Glyco_hydro_2_C"/>
    <property type="match status" value="1"/>
</dbReference>
<dbReference type="InterPro" id="IPR040605">
    <property type="entry name" value="Glyco_hydro2_dom5"/>
</dbReference>
<keyword evidence="4" id="KW-0732">Signal</keyword>
<keyword evidence="10" id="KW-0614">Plasmid</keyword>
<keyword evidence="3" id="KW-0326">Glycosidase</keyword>
<dbReference type="SUPFAM" id="SSF49303">
    <property type="entry name" value="beta-Galactosidase/glucuronidase domain"/>
    <property type="match status" value="1"/>
</dbReference>
<name>A0ABM7VHX8_9BACT</name>
<dbReference type="Pfam" id="PF02837">
    <property type="entry name" value="Glyco_hydro_2_N"/>
    <property type="match status" value="1"/>
</dbReference>
<evidence type="ECO:0000259" key="9">
    <source>
        <dbReference type="Pfam" id="PF18565"/>
    </source>
</evidence>
<dbReference type="RefSeq" id="WP_338398420.1">
    <property type="nucleotide sequence ID" value="NZ_AP025293.1"/>
</dbReference>
<evidence type="ECO:0000256" key="2">
    <source>
        <dbReference type="ARBA" id="ARBA00022801"/>
    </source>
</evidence>
<comment type="similarity">
    <text evidence="1">Belongs to the glycosyl hydrolase 2 family.</text>
</comment>
<evidence type="ECO:0000259" key="6">
    <source>
        <dbReference type="Pfam" id="PF02836"/>
    </source>
</evidence>
<dbReference type="EMBL" id="AP025293">
    <property type="protein sequence ID" value="BDD00581.1"/>
    <property type="molecule type" value="Genomic_DNA"/>
</dbReference>
<dbReference type="PRINTS" id="PR00132">
    <property type="entry name" value="GLHYDRLASE2"/>
</dbReference>
<dbReference type="InterPro" id="IPR051913">
    <property type="entry name" value="GH2_Domain-Containing"/>
</dbReference>
<feature type="chain" id="PRO_5046024425" evidence="4">
    <location>
        <begin position="21"/>
        <end position="783"/>
    </location>
</feature>
<accession>A0ABM7VHX8</accession>
<organism evidence="10 11">
    <name type="scientific">Persicobacter psychrovividus</name>
    <dbReference type="NCBI Taxonomy" id="387638"/>
    <lineage>
        <taxon>Bacteria</taxon>
        <taxon>Pseudomonadati</taxon>
        <taxon>Bacteroidota</taxon>
        <taxon>Cytophagia</taxon>
        <taxon>Cytophagales</taxon>
        <taxon>Persicobacteraceae</taxon>
        <taxon>Persicobacter</taxon>
    </lineage>
</organism>
<dbReference type="InterPro" id="IPR017853">
    <property type="entry name" value="GH"/>
</dbReference>
<evidence type="ECO:0000259" key="7">
    <source>
        <dbReference type="Pfam" id="PF02837"/>
    </source>
</evidence>
<feature type="domain" description="Glycoside hydrolase family 2 immunoglobulin-like beta-sandwich" evidence="5">
    <location>
        <begin position="203"/>
        <end position="302"/>
    </location>
</feature>
<feature type="domain" description="Glycoside hydrolase family 2 catalytic" evidence="6">
    <location>
        <begin position="305"/>
        <end position="488"/>
    </location>
</feature>
<dbReference type="InterPro" id="IPR006103">
    <property type="entry name" value="Glyco_hydro_2_cat"/>
</dbReference>
<dbReference type="InterPro" id="IPR032311">
    <property type="entry name" value="DUF4982"/>
</dbReference>
<reference evidence="10 11" key="1">
    <citation type="submission" date="2021-12" db="EMBL/GenBank/DDBJ databases">
        <title>Genome sequencing of bacteria with rrn-lacking chromosome and rrn-plasmid.</title>
        <authorList>
            <person name="Anda M."/>
            <person name="Iwasaki W."/>
        </authorList>
    </citation>
    <scope>NUCLEOTIDE SEQUENCE [LARGE SCALE GENOMIC DNA]</scope>
    <source>
        <strain evidence="10 11">NBRC 101262</strain>
        <plasmid evidence="10 11">pPP1</plasmid>
    </source>
</reference>
<dbReference type="Gene3D" id="3.20.20.80">
    <property type="entry name" value="Glycosidases"/>
    <property type="match status" value="1"/>
</dbReference>
<dbReference type="Pfam" id="PF18565">
    <property type="entry name" value="Glyco_hydro2_C5"/>
    <property type="match status" value="1"/>
</dbReference>
<dbReference type="InterPro" id="IPR008979">
    <property type="entry name" value="Galactose-bd-like_sf"/>
</dbReference>
<evidence type="ECO:0000256" key="1">
    <source>
        <dbReference type="ARBA" id="ARBA00007401"/>
    </source>
</evidence>
<dbReference type="SUPFAM" id="SSF49785">
    <property type="entry name" value="Galactose-binding domain-like"/>
    <property type="match status" value="1"/>
</dbReference>
<dbReference type="SUPFAM" id="SSF51445">
    <property type="entry name" value="(Trans)glycosidases"/>
    <property type="match status" value="1"/>
</dbReference>